<dbReference type="CDD" id="cd06257">
    <property type="entry name" value="DnaJ"/>
    <property type="match status" value="1"/>
</dbReference>
<gene>
    <name evidence="5" type="ORF">FRX31_010437</name>
</gene>
<dbReference type="Gene3D" id="1.10.287.110">
    <property type="entry name" value="DnaJ domain"/>
    <property type="match status" value="1"/>
</dbReference>
<sequence>MGRFNGSNLVCLLTRRYLASHLQNHNFGSVKQRNWVSSGDLHGSLGVIRFIHVVQYSHYALLKFGDNATRSEINSVYYEHAKKLHSEMNKDDPDDIRKFQHAEQACEVLKENRAESEQHVTRGHRHPGEFDEFRKVVRLRQEVSKKKDETAVPCEACGGTGLPPGTKPETCTRCNGVGLVCWQESSAHSVVFETSEYTCTKLCIDCFGCGEIVTEFCKSCKGDGVAVKL</sequence>
<protein>
    <submittedName>
        <fullName evidence="5">Chaperone protein dnaj protein</fullName>
    </submittedName>
</protein>
<organism evidence="5 6">
    <name type="scientific">Thalictrum thalictroides</name>
    <name type="common">Rue-anemone</name>
    <name type="synonym">Anemone thalictroides</name>
    <dbReference type="NCBI Taxonomy" id="46969"/>
    <lineage>
        <taxon>Eukaryota</taxon>
        <taxon>Viridiplantae</taxon>
        <taxon>Streptophyta</taxon>
        <taxon>Embryophyta</taxon>
        <taxon>Tracheophyta</taxon>
        <taxon>Spermatophyta</taxon>
        <taxon>Magnoliopsida</taxon>
        <taxon>Ranunculales</taxon>
        <taxon>Ranunculaceae</taxon>
        <taxon>Thalictroideae</taxon>
        <taxon>Thalictrum</taxon>
    </lineage>
</organism>
<dbReference type="GO" id="GO:0008270">
    <property type="term" value="F:zinc ion binding"/>
    <property type="evidence" value="ECO:0007669"/>
    <property type="project" value="UniProtKB-KW"/>
</dbReference>
<comment type="caution">
    <text evidence="5">The sequence shown here is derived from an EMBL/GenBank/DDBJ whole genome shotgun (WGS) entry which is preliminary data.</text>
</comment>
<dbReference type="PROSITE" id="PS51188">
    <property type="entry name" value="ZF_CR"/>
    <property type="match status" value="1"/>
</dbReference>
<keyword evidence="2" id="KW-0863">Zinc-finger</keyword>
<dbReference type="GO" id="GO:0042026">
    <property type="term" value="P:protein refolding"/>
    <property type="evidence" value="ECO:0007669"/>
    <property type="project" value="TreeGrafter"/>
</dbReference>
<name>A0A7J6WRI8_THATH</name>
<dbReference type="InterPro" id="IPR036869">
    <property type="entry name" value="J_dom_sf"/>
</dbReference>
<evidence type="ECO:0000256" key="2">
    <source>
        <dbReference type="PROSITE-ProRule" id="PRU00546"/>
    </source>
</evidence>
<feature type="domain" description="CR-type" evidence="4">
    <location>
        <begin position="141"/>
        <end position="229"/>
    </location>
</feature>
<dbReference type="CDD" id="cd10719">
    <property type="entry name" value="DnaJ_zf"/>
    <property type="match status" value="1"/>
</dbReference>
<evidence type="ECO:0000259" key="4">
    <source>
        <dbReference type="PROSITE" id="PS51188"/>
    </source>
</evidence>
<dbReference type="SUPFAM" id="SSF46565">
    <property type="entry name" value="Chaperone J-domain"/>
    <property type="match status" value="1"/>
</dbReference>
<dbReference type="Gene3D" id="2.10.230.10">
    <property type="entry name" value="Heat shock protein DnaJ, cysteine-rich domain"/>
    <property type="match status" value="1"/>
</dbReference>
<dbReference type="Proteomes" id="UP000554482">
    <property type="component" value="Unassembled WGS sequence"/>
</dbReference>
<evidence type="ECO:0000313" key="5">
    <source>
        <dbReference type="EMBL" id="KAF5199976.1"/>
    </source>
</evidence>
<keyword evidence="6" id="KW-1185">Reference proteome</keyword>
<dbReference type="Pfam" id="PF00226">
    <property type="entry name" value="DnaJ"/>
    <property type="match status" value="1"/>
</dbReference>
<dbReference type="InterPro" id="IPR001623">
    <property type="entry name" value="DnaJ_domain"/>
</dbReference>
<keyword evidence="1" id="KW-0143">Chaperone</keyword>
<dbReference type="GO" id="GO:0051082">
    <property type="term" value="F:unfolded protein binding"/>
    <property type="evidence" value="ECO:0007669"/>
    <property type="project" value="InterPro"/>
</dbReference>
<keyword evidence="2" id="KW-0862">Zinc</keyword>
<dbReference type="InterPro" id="IPR001305">
    <property type="entry name" value="HSP_DnaJ_Cys-rich_dom"/>
</dbReference>
<dbReference type="EMBL" id="JABWDY010011225">
    <property type="protein sequence ID" value="KAF5199976.1"/>
    <property type="molecule type" value="Genomic_DNA"/>
</dbReference>
<feature type="zinc finger region" description="CR-type" evidence="2">
    <location>
        <begin position="141"/>
        <end position="229"/>
    </location>
</feature>
<dbReference type="PANTHER" id="PTHR43096:SF52">
    <property type="entry name" value="DNAJ HOMOLOG 1, MITOCHONDRIAL-RELATED"/>
    <property type="match status" value="1"/>
</dbReference>
<evidence type="ECO:0000313" key="6">
    <source>
        <dbReference type="Proteomes" id="UP000554482"/>
    </source>
</evidence>
<proteinExistence type="predicted"/>
<dbReference type="AlphaFoldDB" id="A0A7J6WRI8"/>
<evidence type="ECO:0000256" key="1">
    <source>
        <dbReference type="ARBA" id="ARBA00023186"/>
    </source>
</evidence>
<dbReference type="SUPFAM" id="SSF57938">
    <property type="entry name" value="DnaJ/Hsp40 cysteine-rich domain"/>
    <property type="match status" value="1"/>
</dbReference>
<reference evidence="5 6" key="1">
    <citation type="submission" date="2020-06" db="EMBL/GenBank/DDBJ databases">
        <title>Transcriptomic and genomic resources for Thalictrum thalictroides and T. hernandezii: Facilitating candidate gene discovery in an emerging model plant lineage.</title>
        <authorList>
            <person name="Arias T."/>
            <person name="Riano-Pachon D.M."/>
            <person name="Di Stilio V.S."/>
        </authorList>
    </citation>
    <scope>NUCLEOTIDE SEQUENCE [LARGE SCALE GENOMIC DNA]</scope>
    <source>
        <strain evidence="6">cv. WT478/WT964</strain>
        <tissue evidence="5">Leaves</tissue>
    </source>
</reference>
<feature type="domain" description="J" evidence="3">
    <location>
        <begin position="57"/>
        <end position="134"/>
    </location>
</feature>
<dbReference type="GO" id="GO:0005737">
    <property type="term" value="C:cytoplasm"/>
    <property type="evidence" value="ECO:0007669"/>
    <property type="project" value="TreeGrafter"/>
</dbReference>
<dbReference type="GO" id="GO:0031072">
    <property type="term" value="F:heat shock protein binding"/>
    <property type="evidence" value="ECO:0007669"/>
    <property type="project" value="InterPro"/>
</dbReference>
<evidence type="ECO:0000259" key="3">
    <source>
        <dbReference type="PROSITE" id="PS50076"/>
    </source>
</evidence>
<dbReference type="PANTHER" id="PTHR43096">
    <property type="entry name" value="DNAJ HOMOLOG 1, MITOCHONDRIAL-RELATED"/>
    <property type="match status" value="1"/>
</dbReference>
<keyword evidence="2" id="KW-0479">Metal-binding</keyword>
<accession>A0A7J6WRI8</accession>
<dbReference type="OrthoDB" id="6344572at2759"/>
<dbReference type="InterPro" id="IPR036410">
    <property type="entry name" value="HSP_DnaJ_Cys-rich_dom_sf"/>
</dbReference>
<dbReference type="PROSITE" id="PS50076">
    <property type="entry name" value="DNAJ_2"/>
    <property type="match status" value="1"/>
</dbReference>